<feature type="binding site" description="axial binding residue" evidence="13">
    <location>
        <position position="323"/>
    </location>
    <ligand>
        <name>heme</name>
        <dbReference type="ChEBI" id="CHEBI:30413"/>
    </ligand>
    <ligandPart>
        <name>Fe</name>
        <dbReference type="ChEBI" id="CHEBI:18248"/>
    </ligandPart>
</feature>
<dbReference type="Proteomes" id="UP000292082">
    <property type="component" value="Unassembled WGS sequence"/>
</dbReference>
<evidence type="ECO:0000256" key="3">
    <source>
        <dbReference type="ARBA" id="ARBA00005179"/>
    </source>
</evidence>
<reference evidence="15 16" key="1">
    <citation type="submission" date="2019-01" db="EMBL/GenBank/DDBJ databases">
        <title>Draft genome sequences of three monokaryotic isolates of the white-rot basidiomycete fungus Dichomitus squalens.</title>
        <authorList>
            <consortium name="DOE Joint Genome Institute"/>
            <person name="Lopez S.C."/>
            <person name="Andreopoulos B."/>
            <person name="Pangilinan J."/>
            <person name="Lipzen A."/>
            <person name="Riley R."/>
            <person name="Ahrendt S."/>
            <person name="Ng V."/>
            <person name="Barry K."/>
            <person name="Daum C."/>
            <person name="Grigoriev I.V."/>
            <person name="Hilden K.S."/>
            <person name="Makela M.R."/>
            <person name="de Vries R.P."/>
        </authorList>
    </citation>
    <scope>NUCLEOTIDE SEQUENCE [LARGE SCALE GENOMIC DNA]</scope>
    <source>
        <strain evidence="15 16">CBS 464.89</strain>
    </source>
</reference>
<comment type="cofactor">
    <cofactor evidence="1 13">
        <name>heme</name>
        <dbReference type="ChEBI" id="CHEBI:30413"/>
    </cofactor>
</comment>
<accession>A0A4Q9Q2G3</accession>
<sequence>MFVLMNYGAEWRQHRRAFHQVMNSDVVSDWQPVQLKATRNFLRSLLGSPDQLASHLQFSFAATVMRVVYGIELRERNDEYFKMVKRLSDIGEDITVPGRYLVDAVPILRFLPSWFPGGHFKRYAARARHDILSIRDQLFQSAKTAIERGSIKDCIITRLWKGEGDDAMEEVCRSLGATTYTAGADTVHASAQAFFLAMARHPEVQRKAQSELDAIIGPDRLPEFSDLKSLPYISAIMKELLRWHIITPIGVPHRTVADDEYNGYLIPGGTIVLVNVWGISREPTVYPDPENFIPERFLDSNGKLDARGKDPSDYAFGFGRRICPGQYFAEASLTIMIASVLSTFNIRPPTDEYGASIKVEHEVTMDRIVSHARLYKYSISPRSARAEQLIQEESGNA</sequence>
<dbReference type="STRING" id="114155.A0A4Q9Q2G3"/>
<dbReference type="EMBL" id="ML145098">
    <property type="protein sequence ID" value="TBU61427.1"/>
    <property type="molecule type" value="Genomic_DNA"/>
</dbReference>
<dbReference type="InterPro" id="IPR002401">
    <property type="entry name" value="Cyt_P450_E_grp-I"/>
</dbReference>
<evidence type="ECO:0000256" key="12">
    <source>
        <dbReference type="ARBA" id="ARBA00023136"/>
    </source>
</evidence>
<dbReference type="InterPro" id="IPR001128">
    <property type="entry name" value="Cyt_P450"/>
</dbReference>
<evidence type="ECO:0000256" key="10">
    <source>
        <dbReference type="ARBA" id="ARBA00023004"/>
    </source>
</evidence>
<evidence type="ECO:0000256" key="9">
    <source>
        <dbReference type="ARBA" id="ARBA00023002"/>
    </source>
</evidence>
<evidence type="ECO:0000256" key="1">
    <source>
        <dbReference type="ARBA" id="ARBA00001971"/>
    </source>
</evidence>
<dbReference type="AlphaFoldDB" id="A0A4Q9Q2G3"/>
<comment type="pathway">
    <text evidence="3">Secondary metabolite biosynthesis.</text>
</comment>
<gene>
    <name evidence="15" type="ORF">BD310DRAFT_920741</name>
</gene>
<evidence type="ECO:0000313" key="15">
    <source>
        <dbReference type="EMBL" id="TBU61427.1"/>
    </source>
</evidence>
<dbReference type="PROSITE" id="PS00086">
    <property type="entry name" value="CYTOCHROME_P450"/>
    <property type="match status" value="1"/>
</dbReference>
<protein>
    <submittedName>
        <fullName evidence="15">Cytochrome P450</fullName>
    </submittedName>
</protein>
<keyword evidence="11 14" id="KW-0503">Monooxygenase</keyword>
<evidence type="ECO:0000256" key="6">
    <source>
        <dbReference type="ARBA" id="ARBA00022692"/>
    </source>
</evidence>
<keyword evidence="6" id="KW-0812">Transmembrane</keyword>
<evidence type="ECO:0000256" key="4">
    <source>
        <dbReference type="ARBA" id="ARBA00010617"/>
    </source>
</evidence>
<evidence type="ECO:0000256" key="7">
    <source>
        <dbReference type="ARBA" id="ARBA00022723"/>
    </source>
</evidence>
<keyword evidence="12" id="KW-0472">Membrane</keyword>
<evidence type="ECO:0000313" key="16">
    <source>
        <dbReference type="Proteomes" id="UP000292082"/>
    </source>
</evidence>
<dbReference type="CDD" id="cd11065">
    <property type="entry name" value="CYP64-like"/>
    <property type="match status" value="1"/>
</dbReference>
<comment type="subcellular location">
    <subcellularLocation>
        <location evidence="2">Membrane</location>
        <topology evidence="2">Single-pass membrane protein</topology>
    </subcellularLocation>
</comment>
<evidence type="ECO:0000256" key="11">
    <source>
        <dbReference type="ARBA" id="ARBA00023033"/>
    </source>
</evidence>
<dbReference type="Gene3D" id="1.10.630.10">
    <property type="entry name" value="Cytochrome P450"/>
    <property type="match status" value="1"/>
</dbReference>
<dbReference type="InterPro" id="IPR017972">
    <property type="entry name" value="Cyt_P450_CS"/>
</dbReference>
<evidence type="ECO:0000256" key="2">
    <source>
        <dbReference type="ARBA" id="ARBA00004167"/>
    </source>
</evidence>
<keyword evidence="9 14" id="KW-0560">Oxidoreductase</keyword>
<dbReference type="PANTHER" id="PTHR46300">
    <property type="entry name" value="P450, PUTATIVE (EUROFUNG)-RELATED-RELATED"/>
    <property type="match status" value="1"/>
</dbReference>
<evidence type="ECO:0000256" key="13">
    <source>
        <dbReference type="PIRSR" id="PIRSR602401-1"/>
    </source>
</evidence>
<keyword evidence="5 13" id="KW-0349">Heme</keyword>
<evidence type="ECO:0000256" key="8">
    <source>
        <dbReference type="ARBA" id="ARBA00022989"/>
    </source>
</evidence>
<dbReference type="GO" id="GO:0004497">
    <property type="term" value="F:monooxygenase activity"/>
    <property type="evidence" value="ECO:0007669"/>
    <property type="project" value="UniProtKB-KW"/>
</dbReference>
<dbReference type="GO" id="GO:0016020">
    <property type="term" value="C:membrane"/>
    <property type="evidence" value="ECO:0007669"/>
    <property type="project" value="UniProtKB-SubCell"/>
</dbReference>
<keyword evidence="16" id="KW-1185">Reference proteome</keyword>
<dbReference type="InterPro" id="IPR036396">
    <property type="entry name" value="Cyt_P450_sf"/>
</dbReference>
<dbReference type="Pfam" id="PF00067">
    <property type="entry name" value="p450"/>
    <property type="match status" value="1"/>
</dbReference>
<proteinExistence type="inferred from homology"/>
<dbReference type="GO" id="GO:0016705">
    <property type="term" value="F:oxidoreductase activity, acting on paired donors, with incorporation or reduction of molecular oxygen"/>
    <property type="evidence" value="ECO:0007669"/>
    <property type="project" value="InterPro"/>
</dbReference>
<keyword evidence="7 13" id="KW-0479">Metal-binding</keyword>
<name>A0A4Q9Q2G3_9APHY</name>
<evidence type="ECO:0000256" key="5">
    <source>
        <dbReference type="ARBA" id="ARBA00022617"/>
    </source>
</evidence>
<keyword evidence="8" id="KW-1133">Transmembrane helix</keyword>
<dbReference type="SUPFAM" id="SSF48264">
    <property type="entry name" value="Cytochrome P450"/>
    <property type="match status" value="1"/>
</dbReference>
<dbReference type="InterPro" id="IPR050364">
    <property type="entry name" value="Cytochrome_P450_fung"/>
</dbReference>
<comment type="similarity">
    <text evidence="4 14">Belongs to the cytochrome P450 family.</text>
</comment>
<dbReference type="GO" id="GO:0005506">
    <property type="term" value="F:iron ion binding"/>
    <property type="evidence" value="ECO:0007669"/>
    <property type="project" value="InterPro"/>
</dbReference>
<evidence type="ECO:0000256" key="14">
    <source>
        <dbReference type="RuleBase" id="RU000461"/>
    </source>
</evidence>
<dbReference type="PRINTS" id="PR00463">
    <property type="entry name" value="EP450I"/>
</dbReference>
<keyword evidence="10 13" id="KW-0408">Iron</keyword>
<dbReference type="GO" id="GO:0020037">
    <property type="term" value="F:heme binding"/>
    <property type="evidence" value="ECO:0007669"/>
    <property type="project" value="InterPro"/>
</dbReference>
<organism evidence="15 16">
    <name type="scientific">Dichomitus squalens</name>
    <dbReference type="NCBI Taxonomy" id="114155"/>
    <lineage>
        <taxon>Eukaryota</taxon>
        <taxon>Fungi</taxon>
        <taxon>Dikarya</taxon>
        <taxon>Basidiomycota</taxon>
        <taxon>Agaricomycotina</taxon>
        <taxon>Agaricomycetes</taxon>
        <taxon>Polyporales</taxon>
        <taxon>Polyporaceae</taxon>
        <taxon>Dichomitus</taxon>
    </lineage>
</organism>
<dbReference type="PANTHER" id="PTHR46300:SF7">
    <property type="entry name" value="P450, PUTATIVE (EUROFUNG)-RELATED"/>
    <property type="match status" value="1"/>
</dbReference>